<evidence type="ECO:0000256" key="3">
    <source>
        <dbReference type="ARBA" id="ARBA00022824"/>
    </source>
</evidence>
<name>A0A3M7GVD3_HORWE</name>
<feature type="region of interest" description="Disordered" evidence="5">
    <location>
        <begin position="772"/>
        <end position="802"/>
    </location>
</feature>
<organism evidence="7 8">
    <name type="scientific">Hortaea werneckii</name>
    <name type="common">Black yeast</name>
    <name type="synonym">Cladosporium werneckii</name>
    <dbReference type="NCBI Taxonomy" id="91943"/>
    <lineage>
        <taxon>Eukaryota</taxon>
        <taxon>Fungi</taxon>
        <taxon>Dikarya</taxon>
        <taxon>Ascomycota</taxon>
        <taxon>Pezizomycotina</taxon>
        <taxon>Dothideomycetes</taxon>
        <taxon>Dothideomycetidae</taxon>
        <taxon>Mycosphaerellales</taxon>
        <taxon>Teratosphaeriaceae</taxon>
        <taxon>Hortaea</taxon>
    </lineage>
</organism>
<dbReference type="EMBL" id="QWIQ01000130">
    <property type="protein sequence ID" value="RMZ05056.1"/>
    <property type="molecule type" value="Genomic_DNA"/>
</dbReference>
<feature type="compositionally biased region" description="Basic and acidic residues" evidence="5">
    <location>
        <begin position="274"/>
        <end position="299"/>
    </location>
</feature>
<proteinExistence type="predicted"/>
<evidence type="ECO:0000259" key="6">
    <source>
        <dbReference type="Pfam" id="PF08314"/>
    </source>
</evidence>
<dbReference type="PANTHER" id="PTHR40787:SF3">
    <property type="entry name" value="PROTEIN TRANSPORT PROTEIN SEC39"/>
    <property type="match status" value="1"/>
</dbReference>
<dbReference type="InterPro" id="IPR013244">
    <property type="entry name" value="Sec39_domain"/>
</dbReference>
<gene>
    <name evidence="7" type="ORF">D0862_05098</name>
</gene>
<feature type="region of interest" description="Disordered" evidence="5">
    <location>
        <begin position="944"/>
        <end position="992"/>
    </location>
</feature>
<accession>A0A3M7GVD3</accession>
<evidence type="ECO:0000256" key="5">
    <source>
        <dbReference type="SAM" id="MobiDB-lite"/>
    </source>
</evidence>
<evidence type="ECO:0000256" key="4">
    <source>
        <dbReference type="ARBA" id="ARBA00022927"/>
    </source>
</evidence>
<feature type="region of interest" description="Disordered" evidence="5">
    <location>
        <begin position="713"/>
        <end position="737"/>
    </location>
</feature>
<dbReference type="GO" id="GO:0015031">
    <property type="term" value="P:protein transport"/>
    <property type="evidence" value="ECO:0007669"/>
    <property type="project" value="UniProtKB-KW"/>
</dbReference>
<keyword evidence="4" id="KW-0653">Protein transport</keyword>
<reference evidence="7 8" key="1">
    <citation type="journal article" date="2018" name="BMC Genomics">
        <title>Genomic evidence for intraspecific hybridization in a clonal and extremely halotolerant yeast.</title>
        <authorList>
            <person name="Gostincar C."/>
            <person name="Stajich J.E."/>
            <person name="Zupancic J."/>
            <person name="Zalar P."/>
            <person name="Gunde-Cimerman N."/>
        </authorList>
    </citation>
    <scope>NUCLEOTIDE SEQUENCE [LARGE SCALE GENOMIC DNA]</scope>
    <source>
        <strain evidence="7 8">EXF-171</strain>
    </source>
</reference>
<dbReference type="PANTHER" id="PTHR40787">
    <property type="entry name" value="SECRETED PROTEIN"/>
    <property type="match status" value="1"/>
</dbReference>
<dbReference type="VEuPathDB" id="FungiDB:BTJ68_04799"/>
<evidence type="ECO:0000256" key="2">
    <source>
        <dbReference type="ARBA" id="ARBA00022448"/>
    </source>
</evidence>
<keyword evidence="2" id="KW-0813">Transport</keyword>
<feature type="region of interest" description="Disordered" evidence="5">
    <location>
        <begin position="270"/>
        <end position="299"/>
    </location>
</feature>
<evidence type="ECO:0000256" key="1">
    <source>
        <dbReference type="ARBA" id="ARBA00004240"/>
    </source>
</evidence>
<sequence>MDPGTIEHINWFVRDFASSSNTALLIASGAQCILLTVHYAASSNIKALHSFTPNRLDVLDPELVLRILLAYLPESLEPKEYTKYAEEVASRLYLDYEREEVEVDISPVKDLTPEQAQKRVKKLHLPDIKPPAFPPHAPDDLLTRFLCHRSYRIDEQTGLVNLVPQLVEPFLDRNEFLRTWYISVVLPVLRLQFEYYPGEETAQAIGLREFEKLEGKEGMDFLLRRAEAQSADAIAPGEVPPSELSKNKPTIARDVKGLVGPWIYGHTERKRRKLDQDRHDHDAAEQDGRQNDDEADLSRRTRKISLSGVSQEDKTGHDWEYVYRWMVLHAASNFPLVTSCIEEWDGPGDVDFGGFDQGQGKYLEEDLQRKLELQYAQAAFASCYAAQSDTQETVKSAHGVLARLAELMDFIPPPDLATSVESLPRIERHAAKLDESQTVADLAPSTLLKPEHPLTTPRFETYMLLQMMVYTAYQFSGLGHPISLVSVAKLHFYANAEEQLAVLTRILRGLSKSGARKDDAQWTSDRAKLMWLWNWGIDNDDPNAKTGAGVLGKIDKEDFEEEMLKVFVETSCYDLAIKSYITASGANRLPLDKVEQIVLAKAMESYDAASNGNRMRGGMKKASDISIAAFRPHFKGSARLRQASCLVAATHALSFYSLTLQHGVPFQPVSIRVSSDPVSLIDKVLEQNARSYTKLDDLIDIAVNLVQAGLPQENAVTAETQESESPPDEGKRRKDAERRVTFMAIEAALREDDFETAYSYIVNRLTPSGTDITAPKDDKYVKQHARGSSQASTRSQRHEHEDDISWRAAFLAGRYRGGSNASPPTLRRLEQRTELLSLALLLAPTTALTEILAAWRRCEEETTSLQLSQQQAEEEFDDRADQRHFSSSALPGNFTVGGEQPEMILNQKRREMGRFGGGKRETDEVPMSMFDLTRSAARAFSKNAFPLQGNSSGGTAGGQTPQAARNPRGQDDGMEGGLELSGEDAESLQQRVRRRDMVANAATGALASGLGWVLGATPVDRQQHEQQQQQHQ</sequence>
<evidence type="ECO:0000313" key="7">
    <source>
        <dbReference type="EMBL" id="RMZ05056.1"/>
    </source>
</evidence>
<protein>
    <recommendedName>
        <fullName evidence="6">Sec39 domain-containing protein</fullName>
    </recommendedName>
</protein>
<dbReference type="GO" id="GO:0006890">
    <property type="term" value="P:retrograde vesicle-mediated transport, Golgi to endoplasmic reticulum"/>
    <property type="evidence" value="ECO:0007669"/>
    <property type="project" value="InterPro"/>
</dbReference>
<dbReference type="AlphaFoldDB" id="A0A3M7GVD3"/>
<evidence type="ECO:0000313" key="8">
    <source>
        <dbReference type="Proteomes" id="UP000281468"/>
    </source>
</evidence>
<comment type="caution">
    <text evidence="7">The sequence shown here is derived from an EMBL/GenBank/DDBJ whole genome shotgun (WGS) entry which is preliminary data.</text>
</comment>
<feature type="compositionally biased region" description="Basic and acidic residues" evidence="5">
    <location>
        <begin position="728"/>
        <end position="737"/>
    </location>
</feature>
<feature type="domain" description="Sec39" evidence="6">
    <location>
        <begin position="33"/>
        <end position="875"/>
    </location>
</feature>
<comment type="subcellular location">
    <subcellularLocation>
        <location evidence="1">Endoplasmic reticulum</location>
    </subcellularLocation>
</comment>
<keyword evidence="3" id="KW-0256">Endoplasmic reticulum</keyword>
<dbReference type="GO" id="GO:0005783">
    <property type="term" value="C:endoplasmic reticulum"/>
    <property type="evidence" value="ECO:0007669"/>
    <property type="project" value="UniProtKB-SubCell"/>
</dbReference>
<dbReference type="Pfam" id="PF08314">
    <property type="entry name" value="Sec39"/>
    <property type="match status" value="1"/>
</dbReference>
<dbReference type="Proteomes" id="UP000281468">
    <property type="component" value="Unassembled WGS sequence"/>
</dbReference>